<comment type="caution">
    <text evidence="1">The sequence shown here is derived from an EMBL/GenBank/DDBJ whole genome shotgun (WGS) entry which is preliminary data.</text>
</comment>
<sequence>MTASSYNKSVGDLNDTIDNLIDRLSTIEPSSLEQLEQWREASYRSIDDYCKHKRHELIEKKQIQQQKQLDHLRTQVNQLIDRHDNKKEHYDIINHDIQLAEIKINELEHLRLTLHPLSIDEHLIVRRRRIFPLSHSYRTIHLKAGLESAIGTNDQHLLVDREGKHLCLLDQNLTIIKEIPFTHDDIHGVCWSSTIHRFIIITFKEILLLDEKTMSLEICPIPSKKDWWRGTCSNQSLFLSTVEWGSAIYEFNLNSSFQLVQEWHTPITCGKDEIICDLKYNNGFLAIPIYNKHKDESRFELRSITTFDNIWSVRTHGRCRCCSIDIDQWLVMDHDDCRFFHISADGKLLETDKYDEHERLEDIIPWNNDDIVVLTKKNIHLHKFA</sequence>
<evidence type="ECO:0000313" key="3">
    <source>
        <dbReference type="Proteomes" id="UP000663845"/>
    </source>
</evidence>
<dbReference type="Proteomes" id="UP000663845">
    <property type="component" value="Unassembled WGS sequence"/>
</dbReference>
<protein>
    <submittedName>
        <fullName evidence="1">Uncharacterized protein</fullName>
    </submittedName>
</protein>
<accession>A0A815GUK9</accession>
<evidence type="ECO:0000313" key="1">
    <source>
        <dbReference type="EMBL" id="CAF1343125.1"/>
    </source>
</evidence>
<evidence type="ECO:0000313" key="2">
    <source>
        <dbReference type="EMBL" id="CAF3485073.1"/>
    </source>
</evidence>
<organism evidence="1 3">
    <name type="scientific">Adineta steineri</name>
    <dbReference type="NCBI Taxonomy" id="433720"/>
    <lineage>
        <taxon>Eukaryota</taxon>
        <taxon>Metazoa</taxon>
        <taxon>Spiralia</taxon>
        <taxon>Gnathifera</taxon>
        <taxon>Rotifera</taxon>
        <taxon>Eurotatoria</taxon>
        <taxon>Bdelloidea</taxon>
        <taxon>Adinetida</taxon>
        <taxon>Adinetidae</taxon>
        <taxon>Adineta</taxon>
    </lineage>
</organism>
<proteinExistence type="predicted"/>
<name>A0A815GUK9_9BILA</name>
<dbReference type="Proteomes" id="UP000663844">
    <property type="component" value="Unassembled WGS sequence"/>
</dbReference>
<dbReference type="AlphaFoldDB" id="A0A815GUK9"/>
<gene>
    <name evidence="1" type="ORF">JYZ213_LOCUS34611</name>
    <name evidence="2" type="ORF">OXD698_LOCUS372</name>
</gene>
<dbReference type="EMBL" id="CAJOAZ010000008">
    <property type="protein sequence ID" value="CAF3485073.1"/>
    <property type="molecule type" value="Genomic_DNA"/>
</dbReference>
<dbReference type="EMBL" id="CAJNOG010000718">
    <property type="protein sequence ID" value="CAF1343125.1"/>
    <property type="molecule type" value="Genomic_DNA"/>
</dbReference>
<reference evidence="1" key="1">
    <citation type="submission" date="2021-02" db="EMBL/GenBank/DDBJ databases">
        <authorList>
            <person name="Nowell W R."/>
        </authorList>
    </citation>
    <scope>NUCLEOTIDE SEQUENCE</scope>
</reference>
<dbReference type="SUPFAM" id="SSF101898">
    <property type="entry name" value="NHL repeat"/>
    <property type="match status" value="1"/>
</dbReference>